<keyword evidence="5 7" id="KW-1133">Transmembrane helix</keyword>
<reference evidence="8" key="1">
    <citation type="submission" date="2019-08" db="EMBL/GenBank/DDBJ databases">
        <title>The improved chromosome-level genome for the pearl oyster Pinctada fucata martensii using PacBio sequencing and Hi-C.</title>
        <authorList>
            <person name="Zheng Z."/>
        </authorList>
    </citation>
    <scope>NUCLEOTIDE SEQUENCE</scope>
    <source>
        <strain evidence="8">ZZ-2019</strain>
        <tissue evidence="8">Adductor muscle</tissue>
    </source>
</reference>
<evidence type="ECO:0000256" key="7">
    <source>
        <dbReference type="SAM" id="Phobius"/>
    </source>
</evidence>
<comment type="subcellular location">
    <subcellularLocation>
        <location evidence="1">Endomembrane system</location>
        <topology evidence="1">Multi-pass membrane protein</topology>
    </subcellularLocation>
</comment>
<evidence type="ECO:0000256" key="3">
    <source>
        <dbReference type="ARBA" id="ARBA00022448"/>
    </source>
</evidence>
<dbReference type="InterPro" id="IPR051115">
    <property type="entry name" value="LAPTM_transporter"/>
</dbReference>
<dbReference type="EMBL" id="VSWD01000010">
    <property type="protein sequence ID" value="KAK3091746.1"/>
    <property type="molecule type" value="Genomic_DNA"/>
</dbReference>
<feature type="transmembrane region" description="Helical" evidence="7">
    <location>
        <begin position="205"/>
        <end position="230"/>
    </location>
</feature>
<feature type="transmembrane region" description="Helical" evidence="7">
    <location>
        <begin position="177"/>
        <end position="199"/>
    </location>
</feature>
<evidence type="ECO:0000313" key="8">
    <source>
        <dbReference type="EMBL" id="KAK3091746.1"/>
    </source>
</evidence>
<sequence>MLHKHILFKVHVSANRESGTSCFTNIPCSKYMYLPTGSQGHRASQTYLVQWYMYLPTESQGHHASQTYLVQSTCIFQQGVLDIMLHKHTLFKVHVSANRESGTSCFTSIPCSMIQVVHLFVIAALVFASIHPEVLQQQAPKCPGDNDGIIVEFDNGSGYRFETESTAFQRKMTREDLGVAFVITMCMLSVVIFLLYGLIKNRPGYLLPFFCIQVFDFCLSCLTVVGYFSYAPNIKTWIKDQGLNCFPGMEHIMKVDGQWLMLFGLLVMVLFLSLKAYLIGMVWACYRYLQMKVQNNAEIREYHVDPDTEMLLPPKYEDAIKQSAATQSANPPPAYSDL</sequence>
<evidence type="ECO:0008006" key="10">
    <source>
        <dbReference type="Google" id="ProtNLM"/>
    </source>
</evidence>
<dbReference type="Proteomes" id="UP001186944">
    <property type="component" value="Unassembled WGS sequence"/>
</dbReference>
<evidence type="ECO:0000256" key="6">
    <source>
        <dbReference type="ARBA" id="ARBA00023136"/>
    </source>
</evidence>
<dbReference type="AlphaFoldDB" id="A0AA88Y0S8"/>
<keyword evidence="3" id="KW-0813">Transport</keyword>
<comment type="similarity">
    <text evidence="2">Belongs to the LAPTM4/LAPTM5 transporter family.</text>
</comment>
<dbReference type="InterPro" id="IPR004687">
    <property type="entry name" value="LAPTM4/5"/>
</dbReference>
<protein>
    <recommendedName>
        <fullName evidence="10">Lysosomal-associated transmembrane protein 4A</fullName>
    </recommendedName>
</protein>
<dbReference type="PANTHER" id="PTHR12479:SF10">
    <property type="entry name" value="LYSOSOMAL-ASSOCIATED TRANSMEMBRANE PROTEIN"/>
    <property type="match status" value="1"/>
</dbReference>
<proteinExistence type="inferred from homology"/>
<evidence type="ECO:0000256" key="4">
    <source>
        <dbReference type="ARBA" id="ARBA00022692"/>
    </source>
</evidence>
<evidence type="ECO:0000313" key="9">
    <source>
        <dbReference type="Proteomes" id="UP001186944"/>
    </source>
</evidence>
<dbReference type="GO" id="GO:0005765">
    <property type="term" value="C:lysosomal membrane"/>
    <property type="evidence" value="ECO:0007669"/>
    <property type="project" value="TreeGrafter"/>
</dbReference>
<evidence type="ECO:0000256" key="5">
    <source>
        <dbReference type="ARBA" id="ARBA00022989"/>
    </source>
</evidence>
<evidence type="ECO:0000256" key="2">
    <source>
        <dbReference type="ARBA" id="ARBA00010076"/>
    </source>
</evidence>
<keyword evidence="9" id="KW-1185">Reference proteome</keyword>
<keyword evidence="6 7" id="KW-0472">Membrane</keyword>
<organism evidence="8 9">
    <name type="scientific">Pinctada imbricata</name>
    <name type="common">Atlantic pearl-oyster</name>
    <name type="synonym">Pinctada martensii</name>
    <dbReference type="NCBI Taxonomy" id="66713"/>
    <lineage>
        <taxon>Eukaryota</taxon>
        <taxon>Metazoa</taxon>
        <taxon>Spiralia</taxon>
        <taxon>Lophotrochozoa</taxon>
        <taxon>Mollusca</taxon>
        <taxon>Bivalvia</taxon>
        <taxon>Autobranchia</taxon>
        <taxon>Pteriomorphia</taxon>
        <taxon>Pterioida</taxon>
        <taxon>Pterioidea</taxon>
        <taxon>Pteriidae</taxon>
        <taxon>Pinctada</taxon>
    </lineage>
</organism>
<keyword evidence="4 7" id="KW-0812">Transmembrane</keyword>
<gene>
    <name evidence="8" type="ORF">FSP39_022309</name>
</gene>
<evidence type="ECO:0000256" key="1">
    <source>
        <dbReference type="ARBA" id="ARBA00004127"/>
    </source>
</evidence>
<dbReference type="GO" id="GO:0012505">
    <property type="term" value="C:endomembrane system"/>
    <property type="evidence" value="ECO:0007669"/>
    <property type="project" value="UniProtKB-SubCell"/>
</dbReference>
<dbReference type="PANTHER" id="PTHR12479">
    <property type="entry name" value="LYSOSOMAL-ASSOCIATED TRANSMEMBRANE PROTEIN"/>
    <property type="match status" value="1"/>
</dbReference>
<dbReference type="Pfam" id="PF03821">
    <property type="entry name" value="Mtp"/>
    <property type="match status" value="2"/>
</dbReference>
<comment type="caution">
    <text evidence="8">The sequence shown here is derived from an EMBL/GenBank/DDBJ whole genome shotgun (WGS) entry which is preliminary data.</text>
</comment>
<name>A0AA88Y0S8_PINIB</name>
<feature type="transmembrane region" description="Helical" evidence="7">
    <location>
        <begin position="259"/>
        <end position="284"/>
    </location>
</feature>
<accession>A0AA88Y0S8</accession>